<keyword evidence="1" id="KW-0732">Signal</keyword>
<feature type="signal peptide" evidence="1">
    <location>
        <begin position="1"/>
        <end position="32"/>
    </location>
</feature>
<dbReference type="AlphaFoldDB" id="A0A316TWW8"/>
<dbReference type="RefSeq" id="WP_109646413.1">
    <property type="nucleotide sequence ID" value="NZ_QGGB01000005.1"/>
</dbReference>
<proteinExistence type="predicted"/>
<evidence type="ECO:0000313" key="3">
    <source>
        <dbReference type="Proteomes" id="UP000245533"/>
    </source>
</evidence>
<organism evidence="2 3">
    <name type="scientific">Rhodohalobacter mucosus</name>
    <dbReference type="NCBI Taxonomy" id="2079485"/>
    <lineage>
        <taxon>Bacteria</taxon>
        <taxon>Pseudomonadati</taxon>
        <taxon>Balneolota</taxon>
        <taxon>Balneolia</taxon>
        <taxon>Balneolales</taxon>
        <taxon>Balneolaceae</taxon>
        <taxon>Rhodohalobacter</taxon>
    </lineage>
</organism>
<feature type="chain" id="PRO_5016401622" evidence="1">
    <location>
        <begin position="33"/>
        <end position="377"/>
    </location>
</feature>
<evidence type="ECO:0000256" key="1">
    <source>
        <dbReference type="SAM" id="SignalP"/>
    </source>
</evidence>
<dbReference type="OrthoDB" id="9775382at2"/>
<dbReference type="EMBL" id="QGGB01000005">
    <property type="protein sequence ID" value="PWN07064.1"/>
    <property type="molecule type" value="Genomic_DNA"/>
</dbReference>
<reference evidence="2 3" key="1">
    <citation type="submission" date="2018-05" db="EMBL/GenBank/DDBJ databases">
        <title>Rhodohalobacter halophilus gen. nov., sp. nov., a moderately halophilic member of the family Balneolaceae.</title>
        <authorList>
            <person name="Liu Z.-W."/>
        </authorList>
    </citation>
    <scope>NUCLEOTIDE SEQUENCE [LARGE SCALE GENOMIC DNA]</scope>
    <source>
        <strain evidence="2 3">8A47</strain>
    </source>
</reference>
<sequence length="377" mass="40538">MDHYTSIKKTLFLCSAVLALLLTSALPKSAHAQFGDAGEILKSGVEDANLLMEEYLRPFGNGFGADLNSGWINSGRPYKKFGFDLRVSAAVSLVPSGDRSFLVDELQFQNLERVGGSSETQTAFGDDTPGAVMGVFGDNPFSGFREEITRFAMPQGSGYPYVPAPMVQLTVGAVKDTDVSLRYAPSISVDEFSMDLFGFGVRHGINQWLPGGAALPVDISVQAGLTRLNSSFDLDVNPEQGTDVYNPFSATPGVWEDQSIQLEASGFTGNVIVGKNLPVISLFGGLGFQTSTVDLSSPGAYPITSFNPDFNPLDGSEETRQRIVERIDDPITLSYDGENSVHAFAGFRLRLGFIALSATYTQSKYPTLNAGVGISFR</sequence>
<evidence type="ECO:0000313" key="2">
    <source>
        <dbReference type="EMBL" id="PWN07064.1"/>
    </source>
</evidence>
<dbReference type="Proteomes" id="UP000245533">
    <property type="component" value="Unassembled WGS sequence"/>
</dbReference>
<dbReference type="Pfam" id="PF20230">
    <property type="entry name" value="DUF6588"/>
    <property type="match status" value="1"/>
</dbReference>
<protein>
    <submittedName>
        <fullName evidence="2">Uncharacterized protein</fullName>
    </submittedName>
</protein>
<keyword evidence="3" id="KW-1185">Reference proteome</keyword>
<comment type="caution">
    <text evidence="2">The sequence shown here is derived from an EMBL/GenBank/DDBJ whole genome shotgun (WGS) entry which is preliminary data.</text>
</comment>
<accession>A0A316TWW8</accession>
<name>A0A316TWW8_9BACT</name>
<gene>
    <name evidence="2" type="ORF">DDZ15_07285</name>
</gene>
<dbReference type="InterPro" id="IPR046495">
    <property type="entry name" value="DUF6588"/>
</dbReference>